<organism evidence="4 5">
    <name type="scientific">Azospirillum rugosum</name>
    <dbReference type="NCBI Taxonomy" id="416170"/>
    <lineage>
        <taxon>Bacteria</taxon>
        <taxon>Pseudomonadati</taxon>
        <taxon>Pseudomonadota</taxon>
        <taxon>Alphaproteobacteria</taxon>
        <taxon>Rhodospirillales</taxon>
        <taxon>Azospirillaceae</taxon>
        <taxon>Azospirillum</taxon>
    </lineage>
</organism>
<dbReference type="Proteomes" id="UP000781958">
    <property type="component" value="Unassembled WGS sequence"/>
</dbReference>
<evidence type="ECO:0000256" key="2">
    <source>
        <dbReference type="ARBA" id="ARBA00000751"/>
    </source>
</evidence>
<name>A0ABS4ST82_9PROT</name>
<feature type="domain" description="NADAR" evidence="3">
    <location>
        <begin position="15"/>
        <end position="159"/>
    </location>
</feature>
<dbReference type="CDD" id="cd15457">
    <property type="entry name" value="NADAR"/>
    <property type="match status" value="1"/>
</dbReference>
<sequence>MSSPVAAGFTFFWDGPLSQWHPSPMTVAGRRYLCAEHYMMHAKALLFGDAETAALILDEPEPVRQKSLGRRVRGFAEPVWEGARHAIVVTGSLAKYSQNPDLLAILLATGNTRLVQASPIDRVWGIGLAADDPRAADPAQWRGLNLLGDILTEVRDALRAVR</sequence>
<evidence type="ECO:0000313" key="5">
    <source>
        <dbReference type="Proteomes" id="UP000781958"/>
    </source>
</evidence>
<dbReference type="RefSeq" id="WP_209770204.1">
    <property type="nucleotide sequence ID" value="NZ_JAGINP010000023.1"/>
</dbReference>
<comment type="catalytic activity">
    <reaction evidence="2">
        <text>2,5-diamino-6-hydroxy-4-(5-phosphoribosylamino)-pyrimidine + H2O = 2,5,6-triamino-4-hydroxypyrimidine + D-ribose 5-phosphate</text>
        <dbReference type="Rhea" id="RHEA:23436"/>
        <dbReference type="ChEBI" id="CHEBI:15377"/>
        <dbReference type="ChEBI" id="CHEBI:58614"/>
        <dbReference type="ChEBI" id="CHEBI:78346"/>
        <dbReference type="ChEBI" id="CHEBI:137796"/>
    </reaction>
</comment>
<reference evidence="4 5" key="1">
    <citation type="submission" date="2021-03" db="EMBL/GenBank/DDBJ databases">
        <title>Genomic Encyclopedia of Type Strains, Phase III (KMG-III): the genomes of soil and plant-associated and newly described type strains.</title>
        <authorList>
            <person name="Whitman W."/>
        </authorList>
    </citation>
    <scope>NUCLEOTIDE SEQUENCE [LARGE SCALE GENOMIC DNA]</scope>
    <source>
        <strain evidence="4 5">IMMIB AFH-6</strain>
    </source>
</reference>
<dbReference type="SUPFAM" id="SSF143990">
    <property type="entry name" value="YbiA-like"/>
    <property type="match status" value="1"/>
</dbReference>
<dbReference type="Gene3D" id="1.10.357.40">
    <property type="entry name" value="YbiA-like"/>
    <property type="match status" value="1"/>
</dbReference>
<comment type="catalytic activity">
    <reaction evidence="1">
        <text>5-amino-6-(5-phospho-D-ribosylamino)uracil + H2O = 5,6-diaminouracil + D-ribose 5-phosphate</text>
        <dbReference type="Rhea" id="RHEA:55020"/>
        <dbReference type="ChEBI" id="CHEBI:15377"/>
        <dbReference type="ChEBI" id="CHEBI:46252"/>
        <dbReference type="ChEBI" id="CHEBI:58453"/>
        <dbReference type="ChEBI" id="CHEBI:78346"/>
    </reaction>
</comment>
<protein>
    <submittedName>
        <fullName evidence="4">RibA/ribD-fused uncharacterized protein</fullName>
    </submittedName>
</protein>
<dbReference type="Pfam" id="PF08719">
    <property type="entry name" value="NADAR"/>
    <property type="match status" value="1"/>
</dbReference>
<comment type="caution">
    <text evidence="4">The sequence shown here is derived from an EMBL/GenBank/DDBJ whole genome shotgun (WGS) entry which is preliminary data.</text>
</comment>
<dbReference type="NCBIfam" id="TIGR02464">
    <property type="entry name" value="ribofla_fusion"/>
    <property type="match status" value="1"/>
</dbReference>
<dbReference type="InterPro" id="IPR012816">
    <property type="entry name" value="NADAR"/>
</dbReference>
<evidence type="ECO:0000313" key="4">
    <source>
        <dbReference type="EMBL" id="MBP2295647.1"/>
    </source>
</evidence>
<evidence type="ECO:0000259" key="3">
    <source>
        <dbReference type="Pfam" id="PF08719"/>
    </source>
</evidence>
<evidence type="ECO:0000256" key="1">
    <source>
        <dbReference type="ARBA" id="ARBA00000022"/>
    </source>
</evidence>
<proteinExistence type="predicted"/>
<accession>A0ABS4ST82</accession>
<gene>
    <name evidence="4" type="ORF">J2851_005458</name>
</gene>
<keyword evidence="5" id="KW-1185">Reference proteome</keyword>
<dbReference type="InterPro" id="IPR037238">
    <property type="entry name" value="YbiA-like_sf"/>
</dbReference>
<dbReference type="EMBL" id="JAGINP010000023">
    <property type="protein sequence ID" value="MBP2295647.1"/>
    <property type="molecule type" value="Genomic_DNA"/>
</dbReference>